<dbReference type="GO" id="GO:0005739">
    <property type="term" value="C:mitochondrion"/>
    <property type="evidence" value="ECO:0007669"/>
    <property type="project" value="TreeGrafter"/>
</dbReference>
<dbReference type="InterPro" id="IPR050130">
    <property type="entry name" value="ClpA_ClpB"/>
</dbReference>
<dbReference type="Pfam" id="PF12796">
    <property type="entry name" value="Ank_2"/>
    <property type="match status" value="1"/>
</dbReference>
<dbReference type="InterPro" id="IPR001270">
    <property type="entry name" value="ClpA/B"/>
</dbReference>
<dbReference type="SUPFAM" id="SSF48403">
    <property type="entry name" value="Ankyrin repeat"/>
    <property type="match status" value="1"/>
</dbReference>
<comment type="caution">
    <text evidence="7">The sequence shown here is derived from an EMBL/GenBank/DDBJ whole genome shotgun (WGS) entry which is preliminary data.</text>
</comment>
<dbReference type="Gene3D" id="1.25.40.20">
    <property type="entry name" value="Ankyrin repeat-containing domain"/>
    <property type="match status" value="1"/>
</dbReference>
<proteinExistence type="predicted"/>
<dbReference type="Gene3D" id="1.10.8.60">
    <property type="match status" value="1"/>
</dbReference>
<dbReference type="AlphaFoldDB" id="A0A8H7PMK7"/>
<accession>A0A8H7PMK7</accession>
<dbReference type="GO" id="GO:0016887">
    <property type="term" value="F:ATP hydrolysis activity"/>
    <property type="evidence" value="ECO:0007669"/>
    <property type="project" value="InterPro"/>
</dbReference>
<dbReference type="InterPro" id="IPR027417">
    <property type="entry name" value="P-loop_NTPase"/>
</dbReference>
<feature type="repeat" description="ANK" evidence="3">
    <location>
        <begin position="111"/>
        <end position="143"/>
    </location>
</feature>
<evidence type="ECO:0000256" key="1">
    <source>
        <dbReference type="ARBA" id="ARBA00022741"/>
    </source>
</evidence>
<dbReference type="EMBL" id="JAEPRA010000014">
    <property type="protein sequence ID" value="KAG2175966.1"/>
    <property type="molecule type" value="Genomic_DNA"/>
</dbReference>
<name>A0A8H7PMK7_9FUNG</name>
<dbReference type="GO" id="GO:0005524">
    <property type="term" value="F:ATP binding"/>
    <property type="evidence" value="ECO:0007669"/>
    <property type="project" value="UniProtKB-KW"/>
</dbReference>
<dbReference type="PROSITE" id="PS50088">
    <property type="entry name" value="ANK_REPEAT"/>
    <property type="match status" value="2"/>
</dbReference>
<feature type="compositionally biased region" description="Basic and acidic residues" evidence="4">
    <location>
        <begin position="461"/>
        <end position="472"/>
    </location>
</feature>
<dbReference type="OrthoDB" id="18170at2759"/>
<dbReference type="Pfam" id="PF07724">
    <property type="entry name" value="AAA_2"/>
    <property type="match status" value="1"/>
</dbReference>
<evidence type="ECO:0000313" key="8">
    <source>
        <dbReference type="Proteomes" id="UP000612746"/>
    </source>
</evidence>
<dbReference type="Gene3D" id="3.40.50.300">
    <property type="entry name" value="P-loop containing nucleotide triphosphate hydrolases"/>
    <property type="match status" value="1"/>
</dbReference>
<evidence type="ECO:0000259" key="6">
    <source>
        <dbReference type="SMART" id="SM01086"/>
    </source>
</evidence>
<feature type="domain" description="AAA+ ATPase" evidence="5">
    <location>
        <begin position="298"/>
        <end position="455"/>
    </location>
</feature>
<dbReference type="Pfam" id="PF10431">
    <property type="entry name" value="ClpB_D2-small"/>
    <property type="match status" value="1"/>
</dbReference>
<dbReference type="SMART" id="SM00382">
    <property type="entry name" value="AAA"/>
    <property type="match status" value="1"/>
</dbReference>
<dbReference type="SMART" id="SM00248">
    <property type="entry name" value="ANK"/>
    <property type="match status" value="3"/>
</dbReference>
<reference evidence="7" key="1">
    <citation type="submission" date="2020-12" db="EMBL/GenBank/DDBJ databases">
        <title>Metabolic potential, ecology and presence of endohyphal bacteria is reflected in genomic diversity of Mucoromycotina.</title>
        <authorList>
            <person name="Muszewska A."/>
            <person name="Okrasinska A."/>
            <person name="Steczkiewicz K."/>
            <person name="Drgas O."/>
            <person name="Orlowska M."/>
            <person name="Perlinska-Lenart U."/>
            <person name="Aleksandrzak-Piekarczyk T."/>
            <person name="Szatraj K."/>
            <person name="Zielenkiewicz U."/>
            <person name="Pilsyk S."/>
            <person name="Malc E."/>
            <person name="Mieczkowski P."/>
            <person name="Kruszewska J.S."/>
            <person name="Biernat P."/>
            <person name="Pawlowska J."/>
        </authorList>
    </citation>
    <scope>NUCLEOTIDE SEQUENCE</scope>
    <source>
        <strain evidence="7">WA0000051536</strain>
    </source>
</reference>
<dbReference type="Pfam" id="PF13857">
    <property type="entry name" value="Ank_5"/>
    <property type="match status" value="1"/>
</dbReference>
<dbReference type="Proteomes" id="UP000612746">
    <property type="component" value="Unassembled WGS sequence"/>
</dbReference>
<keyword evidence="1" id="KW-0547">Nucleotide-binding</keyword>
<dbReference type="GO" id="GO:0034605">
    <property type="term" value="P:cellular response to heat"/>
    <property type="evidence" value="ECO:0007669"/>
    <property type="project" value="TreeGrafter"/>
</dbReference>
<sequence length="630" mass="71504">MLRRNLPVRLSAALRSTRVSFSKPLTINALNQFNRNVSTRATVSRPATTRVMTAAILTSISLSYLYATKLNALEPEVKGDQVCQAIVDNDIKLLKKLIEDPNFTPNCYHRYGWTPLQTAVIQDNIEMAKILLEAGADPNLEDHYYPKSHEEANARQGDFSSELLPYRDYRKFTALHYACIIQNPEMVALLLDHMADPTARTSQGLTPREYLYYVERFTGEKNMKIESALRAKERSYPSDKAAHDEEMRRAQKQKEKEYRLKHPIEEALKARIVGQLGPIHAVASAIRRKQNGWHDEDHPLVFLFCGSSGVGKTELVKALATHLHGKNIDKGFIRIDMSEFQHKHDVSRFIGSPPGYVLSDLLNKKGFEEGGQLTEKLKDCPNAIVLLDEVEKAHPDVLTIMLQLFDEGRITDGKGTTVECKDAIFVMTSNLAQHQIADEAELLRLEATTDHDSQSTGMNSEDAKQARVAAEEVKPDSKDGDITLSRRFIDRVIYPILYDHFGRDEFLGRINEVLFFLPFDQKELKEITSRELLRWAEKAKKRHNITLTWSPEVVDVLVEGYNIRYGARSIKYEVERKVVNHVAKLNENDEVTEGGRVHVTVEENEAGRRIIVTVPDSGGDKKPSGWFGKR</sequence>
<dbReference type="PANTHER" id="PTHR11638:SF93">
    <property type="entry name" value="MITOCHONDRIAL DISAGGREGASE"/>
    <property type="match status" value="1"/>
</dbReference>
<evidence type="ECO:0000256" key="3">
    <source>
        <dbReference type="PROSITE-ProRule" id="PRU00023"/>
    </source>
</evidence>
<keyword evidence="3" id="KW-0040">ANK repeat</keyword>
<dbReference type="InterPro" id="IPR002110">
    <property type="entry name" value="Ankyrin_rpt"/>
</dbReference>
<dbReference type="InterPro" id="IPR003593">
    <property type="entry name" value="AAA+_ATPase"/>
</dbReference>
<dbReference type="SMART" id="SM01086">
    <property type="entry name" value="ClpB_D2-small"/>
    <property type="match status" value="1"/>
</dbReference>
<protein>
    <submittedName>
        <fullName evidence="7">Uncharacterized protein</fullName>
    </submittedName>
</protein>
<dbReference type="InterPro" id="IPR036770">
    <property type="entry name" value="Ankyrin_rpt-contain_sf"/>
</dbReference>
<feature type="domain" description="Clp ATPase C-terminal" evidence="6">
    <location>
        <begin position="519"/>
        <end position="612"/>
    </location>
</feature>
<dbReference type="PROSITE" id="PS50297">
    <property type="entry name" value="ANK_REP_REGION"/>
    <property type="match status" value="1"/>
</dbReference>
<keyword evidence="8" id="KW-1185">Reference proteome</keyword>
<evidence type="ECO:0000259" key="5">
    <source>
        <dbReference type="SMART" id="SM00382"/>
    </source>
</evidence>
<dbReference type="InterPro" id="IPR019489">
    <property type="entry name" value="Clp_ATPase_C"/>
</dbReference>
<evidence type="ECO:0000256" key="2">
    <source>
        <dbReference type="ARBA" id="ARBA00022840"/>
    </source>
</evidence>
<feature type="region of interest" description="Disordered" evidence="4">
    <location>
        <begin position="450"/>
        <end position="472"/>
    </location>
</feature>
<evidence type="ECO:0000256" key="4">
    <source>
        <dbReference type="SAM" id="MobiDB-lite"/>
    </source>
</evidence>
<keyword evidence="2" id="KW-0067">ATP-binding</keyword>
<dbReference type="InterPro" id="IPR003959">
    <property type="entry name" value="ATPase_AAA_core"/>
</dbReference>
<dbReference type="PRINTS" id="PR00300">
    <property type="entry name" value="CLPPROTEASEA"/>
</dbReference>
<dbReference type="CDD" id="cd19499">
    <property type="entry name" value="RecA-like_ClpB_Hsp104-like"/>
    <property type="match status" value="1"/>
</dbReference>
<feature type="repeat" description="ANK" evidence="3">
    <location>
        <begin position="170"/>
        <end position="202"/>
    </location>
</feature>
<evidence type="ECO:0000313" key="7">
    <source>
        <dbReference type="EMBL" id="KAG2175966.1"/>
    </source>
</evidence>
<dbReference type="SUPFAM" id="SSF52540">
    <property type="entry name" value="P-loop containing nucleoside triphosphate hydrolases"/>
    <property type="match status" value="1"/>
</dbReference>
<gene>
    <name evidence="7" type="ORF">INT44_000444</name>
</gene>
<organism evidence="7 8">
    <name type="scientific">Umbelopsis vinacea</name>
    <dbReference type="NCBI Taxonomy" id="44442"/>
    <lineage>
        <taxon>Eukaryota</taxon>
        <taxon>Fungi</taxon>
        <taxon>Fungi incertae sedis</taxon>
        <taxon>Mucoromycota</taxon>
        <taxon>Mucoromycotina</taxon>
        <taxon>Umbelopsidomycetes</taxon>
        <taxon>Umbelopsidales</taxon>
        <taxon>Umbelopsidaceae</taxon>
        <taxon>Umbelopsis</taxon>
    </lineage>
</organism>
<dbReference type="PANTHER" id="PTHR11638">
    <property type="entry name" value="ATP-DEPENDENT CLP PROTEASE"/>
    <property type="match status" value="1"/>
</dbReference>